<sequence>MDAPRIKPAIALSEAEEREAYPHPGRRLSKYEVLNRPDREKPLPRVPVPVRGHSPRVLCRKSPMRIPSYQRGQSYSQLHSLSQEPASLAGPSSLQEARAADDAQTSPADTHKLKTTPPQPTKMVNKVSSFSRGASGRRSSQKINRLIGHDLDLVDPYDRASFSSAAGYSEGSSSSNSGSGSGSGSDSDDDYDDQGYFINMEDGLLPLLLEVDEDGLSSREQSWIPRTHGTAAKPMPLNIRRRGTADTVGSVSVSNGEHSPTSPTYPTYSQGTNFNLSSELPRWNPAYGQFTDKRAASDYHRFAAQLATPYEREKSPEAVPPSPGHQTIIDLGSAEQYGKKTKHAAKLSRTAAIIRLWDNARPKDARAEMPPPPPPPLFEPARSTSPVLSFRVNTLKKHRPSKLSIVDVQPPSASSEQSLLHPASTSAPSQMPSRPRQVVTASQYSAFDCDSDDEEGGEGGRVTPRRWWRRSDEEERRASAEWPSVEQLPKQQEDDRDKASFGGGVKGIFAGARGRSLLSPAERRRLDLRKSIRVLRAPELEMDPRLGARF</sequence>
<dbReference type="AlphaFoldDB" id="A0A9W8Q3Y8"/>
<organism evidence="2 3">
    <name type="scientific">Akanthomyces muscarius</name>
    <name type="common">Entomopathogenic fungus</name>
    <name type="synonym">Lecanicillium muscarium</name>
    <dbReference type="NCBI Taxonomy" id="2231603"/>
    <lineage>
        <taxon>Eukaryota</taxon>
        <taxon>Fungi</taxon>
        <taxon>Dikarya</taxon>
        <taxon>Ascomycota</taxon>
        <taxon>Pezizomycotina</taxon>
        <taxon>Sordariomycetes</taxon>
        <taxon>Hypocreomycetidae</taxon>
        <taxon>Hypocreales</taxon>
        <taxon>Cordycipitaceae</taxon>
        <taxon>Akanthomyces</taxon>
    </lineage>
</organism>
<dbReference type="RefSeq" id="XP_056048504.1">
    <property type="nucleotide sequence ID" value="XM_056194813.1"/>
</dbReference>
<dbReference type="Proteomes" id="UP001144673">
    <property type="component" value="Chromosome 2"/>
</dbReference>
<dbReference type="GeneID" id="80890863"/>
<evidence type="ECO:0000313" key="2">
    <source>
        <dbReference type="EMBL" id="KAJ4144834.1"/>
    </source>
</evidence>
<feature type="region of interest" description="Disordered" evidence="1">
    <location>
        <begin position="164"/>
        <end position="196"/>
    </location>
</feature>
<gene>
    <name evidence="2" type="ORF">LMH87_003704</name>
</gene>
<feature type="region of interest" description="Disordered" evidence="1">
    <location>
        <begin position="468"/>
        <end position="504"/>
    </location>
</feature>
<feature type="compositionally biased region" description="Low complexity" evidence="1">
    <location>
        <begin position="128"/>
        <end position="138"/>
    </location>
</feature>
<feature type="region of interest" description="Disordered" evidence="1">
    <location>
        <begin position="1"/>
        <end position="140"/>
    </location>
</feature>
<dbReference type="EMBL" id="JAJHUN010000011">
    <property type="protein sequence ID" value="KAJ4144834.1"/>
    <property type="molecule type" value="Genomic_DNA"/>
</dbReference>
<feature type="compositionally biased region" description="Basic and acidic residues" evidence="1">
    <location>
        <begin position="29"/>
        <end position="43"/>
    </location>
</feature>
<proteinExistence type="predicted"/>
<evidence type="ECO:0000313" key="3">
    <source>
        <dbReference type="Proteomes" id="UP001144673"/>
    </source>
</evidence>
<name>A0A9W8Q3Y8_AKAMU</name>
<protein>
    <submittedName>
        <fullName evidence="2">Uncharacterized protein</fullName>
    </submittedName>
</protein>
<reference evidence="2" key="1">
    <citation type="journal article" date="2023" name="Access Microbiol">
        <title>De-novo genome assembly for Akanthomyces muscarius, a biocontrol agent of insect agricultural pests.</title>
        <authorList>
            <person name="Erdos Z."/>
            <person name="Studholme D.J."/>
            <person name="Raymond B."/>
            <person name="Sharma M."/>
        </authorList>
    </citation>
    <scope>NUCLEOTIDE SEQUENCE</scope>
    <source>
        <strain evidence="2">Ve6</strain>
    </source>
</reference>
<feature type="region of interest" description="Disordered" evidence="1">
    <location>
        <begin position="363"/>
        <end position="383"/>
    </location>
</feature>
<comment type="caution">
    <text evidence="2">The sequence shown here is derived from an EMBL/GenBank/DDBJ whole genome shotgun (WGS) entry which is preliminary data.</text>
</comment>
<feature type="compositionally biased region" description="Low complexity" evidence="1">
    <location>
        <begin position="164"/>
        <end position="178"/>
    </location>
</feature>
<feature type="compositionally biased region" description="Polar residues" evidence="1">
    <location>
        <begin position="70"/>
        <end position="95"/>
    </location>
</feature>
<feature type="compositionally biased region" description="Polar residues" evidence="1">
    <location>
        <begin position="247"/>
        <end position="273"/>
    </location>
</feature>
<keyword evidence="3" id="KW-1185">Reference proteome</keyword>
<feature type="compositionally biased region" description="Basic and acidic residues" evidence="1">
    <location>
        <begin position="469"/>
        <end position="479"/>
    </location>
</feature>
<feature type="compositionally biased region" description="Polar residues" evidence="1">
    <location>
        <begin position="411"/>
        <end position="432"/>
    </location>
</feature>
<evidence type="ECO:0000256" key="1">
    <source>
        <dbReference type="SAM" id="MobiDB-lite"/>
    </source>
</evidence>
<accession>A0A9W8Q3Y8</accession>
<dbReference type="KEGG" id="amus:LMH87_003704"/>
<feature type="compositionally biased region" description="Pro residues" evidence="1">
    <location>
        <begin position="369"/>
        <end position="378"/>
    </location>
</feature>
<feature type="region of interest" description="Disordered" evidence="1">
    <location>
        <begin position="401"/>
        <end position="441"/>
    </location>
</feature>
<feature type="region of interest" description="Disordered" evidence="1">
    <location>
        <begin position="219"/>
        <end position="273"/>
    </location>
</feature>